<accession>A0AAW2Z9H9</accession>
<keyword evidence="2" id="KW-1185">Reference proteome</keyword>
<proteinExistence type="predicted"/>
<evidence type="ECO:0000313" key="1">
    <source>
        <dbReference type="EMBL" id="KAL0486100.1"/>
    </source>
</evidence>
<name>A0AAW2Z9H9_9EUKA</name>
<gene>
    <name evidence="1" type="ORF">AKO1_001773</name>
</gene>
<dbReference type="GO" id="GO:0006364">
    <property type="term" value="P:rRNA processing"/>
    <property type="evidence" value="ECO:0007669"/>
    <property type="project" value="TreeGrafter"/>
</dbReference>
<evidence type="ECO:0000313" key="2">
    <source>
        <dbReference type="Proteomes" id="UP001431209"/>
    </source>
</evidence>
<protein>
    <submittedName>
        <fullName evidence="1">Uncharacterized protein</fullName>
    </submittedName>
</protein>
<sequence>MELAQAVESLFSNLTTTDDVSLNGITGDFVQIHQDHTAPTKKKNIAVTKDLGKDPQSVDHMRIQCLEYLLSHVDHKQHIFNIHSSFDGNKRFSQKTIEILISFIKNMTPGAENEEYHGKAHLVGLVATALSKIIIANINQAYDSQAMSTDESMKLETDPLSTAAKQKTFLSVCRKSLTTIVAYAAYEVNRLSNVKSNKVIHDNSTACACVISARDLIITFSERDIRLPNDAFETIKSFCKLGMFKCSHWITSKTCATIFSVLVQNEEKHSALMSELIEQLQFLLAQCYNLIPEEHDPRKLYLKAADTSNANKEKEQLDHLRVCESLMISKDTHTFSSQDYEHKFKVISHALLTCMSHQYGFPIVIDTRKVFDLIHEACALSSTIHVTNSNYTGPNRIMLKAETYPEIMPTIHYQSLAILSTLILRCTTQLAPLANSIMILLAHQLKRWAHLGDSSDQASYSILEQCIKASKYLIRVFGPCCHVILCHPLIPHLVEQLNLYHFSCIKLLTASDDMKQAQHSLRDYNVTGKKKKRSKTSHSQQQQTLISIDNWNQYVLLLLDFAQSITNDGNISLITNVDDPVTSHLIDLQSVLISSITLWLEQYDHLHTKYHPSTTPVICNMYRVLQSTLQSTSGVDTQSPYLPHIVDLYKRGIASNVTSLSAECRIALNIVNCYLHPQSAPLYIPPAESIKANVLMNMEKIEKVNRVLMGQPITSSHDDNNEDDHDQEMKENNGPEVMVAQSTILTQSDVQIAPVVTDQQQAVEPVQATVITTVQKIIPQENNQVKQELSSPPIEQPSQPVKSAVVDCEVIVVEDDPPVQSAPVLLSSDEIKKAFEMTKSMEGGVDGGEKDDDIEVVDEDDDFMNRQIDLNDLDLQF</sequence>
<dbReference type="AlphaFoldDB" id="A0AAW2Z9H9"/>
<organism evidence="1 2">
    <name type="scientific">Acrasis kona</name>
    <dbReference type="NCBI Taxonomy" id="1008807"/>
    <lineage>
        <taxon>Eukaryota</taxon>
        <taxon>Discoba</taxon>
        <taxon>Heterolobosea</taxon>
        <taxon>Tetramitia</taxon>
        <taxon>Eutetramitia</taxon>
        <taxon>Acrasidae</taxon>
        <taxon>Acrasis</taxon>
    </lineage>
</organism>
<dbReference type="PANTHER" id="PTHR34105:SF1">
    <property type="entry name" value="PROLINE-, GLUTAMIC ACID- AND LEUCINE-RICH PROTEIN 1"/>
    <property type="match status" value="1"/>
</dbReference>
<reference evidence="1 2" key="1">
    <citation type="submission" date="2024-03" db="EMBL/GenBank/DDBJ databases">
        <title>The Acrasis kona genome and developmental transcriptomes reveal deep origins of eukaryotic multicellular pathways.</title>
        <authorList>
            <person name="Sheikh S."/>
            <person name="Fu C.-J."/>
            <person name="Brown M.W."/>
            <person name="Baldauf S.L."/>
        </authorList>
    </citation>
    <scope>NUCLEOTIDE SEQUENCE [LARGE SCALE GENOMIC DNA]</scope>
    <source>
        <strain evidence="1 2">ATCC MYA-3509</strain>
    </source>
</reference>
<dbReference type="PANTHER" id="PTHR34105">
    <property type="entry name" value="PROLINE-, GLUTAMIC ACID- AND LEUCINE-RICH PROTEIN 1"/>
    <property type="match status" value="1"/>
</dbReference>
<dbReference type="GO" id="GO:0005634">
    <property type="term" value="C:nucleus"/>
    <property type="evidence" value="ECO:0007669"/>
    <property type="project" value="TreeGrafter"/>
</dbReference>
<dbReference type="Proteomes" id="UP001431209">
    <property type="component" value="Unassembled WGS sequence"/>
</dbReference>
<comment type="caution">
    <text evidence="1">The sequence shown here is derived from an EMBL/GenBank/DDBJ whole genome shotgun (WGS) entry which is preliminary data.</text>
</comment>
<dbReference type="EMBL" id="JAOPGA020001201">
    <property type="protein sequence ID" value="KAL0486100.1"/>
    <property type="molecule type" value="Genomic_DNA"/>
</dbReference>